<proteinExistence type="predicted"/>
<keyword evidence="3" id="KW-1185">Reference proteome</keyword>
<dbReference type="AlphaFoldDB" id="A0A926ZMN0"/>
<protein>
    <submittedName>
        <fullName evidence="2">PEP-CTERM sorting domain-containing protein</fullName>
    </submittedName>
</protein>
<evidence type="ECO:0000313" key="2">
    <source>
        <dbReference type="EMBL" id="MBD2186216.1"/>
    </source>
</evidence>
<dbReference type="Pfam" id="PF07589">
    <property type="entry name" value="PEP-CTERM"/>
    <property type="match status" value="1"/>
</dbReference>
<reference evidence="2" key="1">
    <citation type="journal article" date="2015" name="ISME J.">
        <title>Draft Genome Sequence of Streptomyces incarnatus NRRL8089, which Produces the Nucleoside Antibiotic Sinefungin.</title>
        <authorList>
            <person name="Oshima K."/>
            <person name="Hattori M."/>
            <person name="Shimizu H."/>
            <person name="Fukuda K."/>
            <person name="Nemoto M."/>
            <person name="Inagaki K."/>
            <person name="Tamura T."/>
        </authorList>
    </citation>
    <scope>NUCLEOTIDE SEQUENCE</scope>
    <source>
        <strain evidence="2">FACHB-1375</strain>
    </source>
</reference>
<dbReference type="RefSeq" id="WP_190475321.1">
    <property type="nucleotide sequence ID" value="NZ_JACJPW010000178.1"/>
</dbReference>
<dbReference type="Proteomes" id="UP000641646">
    <property type="component" value="Unassembled WGS sequence"/>
</dbReference>
<accession>A0A926ZMN0</accession>
<dbReference type="EMBL" id="JACJPW010000178">
    <property type="protein sequence ID" value="MBD2186216.1"/>
    <property type="molecule type" value="Genomic_DNA"/>
</dbReference>
<sequence length="254" mass="26667">MIRNFALGIVCTGVTLLGVVTGPVAAATFNLGNLIDSNGSFTVGDKLFSDFTATIGCQPAVCNPAFVGPLDPDSISVTTLDTGLEGIRFSGPFFADANNAIDVVIGYSVEALDPNMAISDIHLAFNGQPIPPPPIGNSRTSVVETVFDVDNNIIGQTFVSNPPPILDNAIDLDKPVKKAKVVKDIQLKGGTTGLATISFIDQRISQTKVPEPGTVGSLVLFGLCGMGLILKRQREQSVNLRLGAVSKDNHKVFS</sequence>
<organism evidence="2 3">
    <name type="scientific">Aerosakkonema funiforme FACHB-1375</name>
    <dbReference type="NCBI Taxonomy" id="2949571"/>
    <lineage>
        <taxon>Bacteria</taxon>
        <taxon>Bacillati</taxon>
        <taxon>Cyanobacteriota</taxon>
        <taxon>Cyanophyceae</taxon>
        <taxon>Oscillatoriophycideae</taxon>
        <taxon>Aerosakkonematales</taxon>
        <taxon>Aerosakkonemataceae</taxon>
        <taxon>Aerosakkonema</taxon>
    </lineage>
</organism>
<dbReference type="InterPro" id="IPR013424">
    <property type="entry name" value="Ice-binding_C"/>
</dbReference>
<dbReference type="NCBIfam" id="TIGR02595">
    <property type="entry name" value="PEP_CTERM"/>
    <property type="match status" value="1"/>
</dbReference>
<evidence type="ECO:0000259" key="1">
    <source>
        <dbReference type="Pfam" id="PF07589"/>
    </source>
</evidence>
<comment type="caution">
    <text evidence="2">The sequence shown here is derived from an EMBL/GenBank/DDBJ whole genome shotgun (WGS) entry which is preliminary data.</text>
</comment>
<gene>
    <name evidence="2" type="ORF">H6G03_35045</name>
</gene>
<reference evidence="2" key="2">
    <citation type="submission" date="2020-08" db="EMBL/GenBank/DDBJ databases">
        <authorList>
            <person name="Chen M."/>
            <person name="Teng W."/>
            <person name="Zhao L."/>
            <person name="Hu C."/>
            <person name="Zhou Y."/>
            <person name="Han B."/>
            <person name="Song L."/>
            <person name="Shu W."/>
        </authorList>
    </citation>
    <scope>NUCLEOTIDE SEQUENCE</scope>
    <source>
        <strain evidence="2">FACHB-1375</strain>
    </source>
</reference>
<evidence type="ECO:0000313" key="3">
    <source>
        <dbReference type="Proteomes" id="UP000641646"/>
    </source>
</evidence>
<name>A0A926ZMN0_9CYAN</name>
<feature type="domain" description="Ice-binding protein C-terminal" evidence="1">
    <location>
        <begin position="209"/>
        <end position="232"/>
    </location>
</feature>